<dbReference type="AlphaFoldDB" id="F0W4V7"/>
<dbReference type="SMART" id="SM00297">
    <property type="entry name" value="BROMO"/>
    <property type="match status" value="1"/>
</dbReference>
<keyword evidence="1 2" id="KW-0103">Bromodomain</keyword>
<evidence type="ECO:0000256" key="1">
    <source>
        <dbReference type="ARBA" id="ARBA00023117"/>
    </source>
</evidence>
<evidence type="ECO:0000313" key="4">
    <source>
        <dbReference type="EMBL" id="CCA16145.1"/>
    </source>
</evidence>
<dbReference type="PRINTS" id="PR00503">
    <property type="entry name" value="BROMODOMAIN"/>
</dbReference>
<dbReference type="PANTHER" id="PTHR45926">
    <property type="entry name" value="OSJNBA0053K19.4 PROTEIN"/>
    <property type="match status" value="1"/>
</dbReference>
<dbReference type="SUPFAM" id="SSF47370">
    <property type="entry name" value="Bromodomain"/>
    <property type="match status" value="1"/>
</dbReference>
<dbReference type="PROSITE" id="PS50014">
    <property type="entry name" value="BROMODOMAIN_2"/>
    <property type="match status" value="1"/>
</dbReference>
<reference evidence="4" key="2">
    <citation type="submission" date="2011-02" db="EMBL/GenBank/DDBJ databases">
        <authorList>
            <person name="MacLean D."/>
        </authorList>
    </citation>
    <scope>NUCLEOTIDE SEQUENCE</scope>
</reference>
<protein>
    <submittedName>
        <fullName evidence="4">Uncharacterized protein AlNc14C18G1927</fullName>
    </submittedName>
    <submittedName>
        <fullName evidence="5">Uncharacterized protein AlNc14C275G10033</fullName>
    </submittedName>
</protein>
<dbReference type="EMBL" id="FR824320">
    <property type="protein sequence ID" value="CCA25106.1"/>
    <property type="molecule type" value="Genomic_DNA"/>
</dbReference>
<dbReference type="InterPro" id="IPR001487">
    <property type="entry name" value="Bromodomain"/>
</dbReference>
<feature type="domain" description="Bromo" evidence="3">
    <location>
        <begin position="14"/>
        <end position="86"/>
    </location>
</feature>
<evidence type="ECO:0000313" key="5">
    <source>
        <dbReference type="EMBL" id="CCA25106.1"/>
    </source>
</evidence>
<name>F0W4V7_9STRA</name>
<dbReference type="InterPro" id="IPR036427">
    <property type="entry name" value="Bromodomain-like_sf"/>
</dbReference>
<accession>F0W4V7</accession>
<evidence type="ECO:0000259" key="3">
    <source>
        <dbReference type="PROSITE" id="PS50014"/>
    </source>
</evidence>
<reference evidence="4" key="1">
    <citation type="journal article" date="2011" name="PLoS Biol.">
        <title>Gene gain and loss during evolution of obligate parasitism in the white rust pathogen of Arabidopsis thaliana.</title>
        <authorList>
            <person name="Kemen E."/>
            <person name="Gardiner A."/>
            <person name="Schultz-Larsen T."/>
            <person name="Kemen A.C."/>
            <person name="Balmuth A.L."/>
            <person name="Robert-Seilaniantz A."/>
            <person name="Bailey K."/>
            <person name="Holub E."/>
            <person name="Studholme D.J."/>
            <person name="Maclean D."/>
            <person name="Jones J.D."/>
        </authorList>
    </citation>
    <scope>NUCLEOTIDE SEQUENCE</scope>
</reference>
<sequence length="182" mass="21625">MDVEKCSYILDVLSSHEFSWPFLEPVDPIALNIPTYFDFVKNPMDLRTMRSKLKQNLYSKPIEFRDDMILMFENAINFNKDDRRENSVRTLAQKLLQISLDLWDKVFDEPRSKALASLTTAKDSLLSIDKESSWNTAIFDELCAQAKEQKLWEHWKKYSFVARINRQKRMRHRLHEHVSISP</sequence>
<dbReference type="Gene3D" id="1.20.920.10">
    <property type="entry name" value="Bromodomain-like"/>
    <property type="match status" value="1"/>
</dbReference>
<gene>
    <name evidence="4" type="primary">AlNc14C18G1927</name>
    <name evidence="5" type="synonym">AlNc14C275G10033</name>
    <name evidence="4" type="ORF">ALNC14_022880</name>
    <name evidence="5" type="ORF">ALNC14_112500</name>
</gene>
<proteinExistence type="predicted"/>
<dbReference type="Pfam" id="PF00439">
    <property type="entry name" value="Bromodomain"/>
    <property type="match status" value="1"/>
</dbReference>
<dbReference type="PROSITE" id="PS00633">
    <property type="entry name" value="BROMODOMAIN_1"/>
    <property type="match status" value="1"/>
</dbReference>
<dbReference type="HOGENOM" id="CLU_1581703_0_0_1"/>
<dbReference type="EMBL" id="FR824063">
    <property type="protein sequence ID" value="CCA16145.1"/>
    <property type="molecule type" value="Genomic_DNA"/>
</dbReference>
<evidence type="ECO:0000256" key="2">
    <source>
        <dbReference type="PROSITE-ProRule" id="PRU00035"/>
    </source>
</evidence>
<organism evidence="4">
    <name type="scientific">Albugo laibachii Nc14</name>
    <dbReference type="NCBI Taxonomy" id="890382"/>
    <lineage>
        <taxon>Eukaryota</taxon>
        <taxon>Sar</taxon>
        <taxon>Stramenopiles</taxon>
        <taxon>Oomycota</taxon>
        <taxon>Peronosporomycetes</taxon>
        <taxon>Albuginales</taxon>
        <taxon>Albuginaceae</taxon>
        <taxon>Albugo</taxon>
    </lineage>
</organism>
<dbReference type="InterPro" id="IPR018359">
    <property type="entry name" value="Bromodomain_CS"/>
</dbReference>